<name>A0A511QIV2_9VIBR</name>
<accession>A0A511QIV2</accession>
<organism evidence="1 2">
    <name type="scientific">Vibrio sagamiensis NBRC 104589</name>
    <dbReference type="NCBI Taxonomy" id="1219064"/>
    <lineage>
        <taxon>Bacteria</taxon>
        <taxon>Pseudomonadati</taxon>
        <taxon>Pseudomonadota</taxon>
        <taxon>Gammaproteobacteria</taxon>
        <taxon>Vibrionales</taxon>
        <taxon>Vibrionaceae</taxon>
        <taxon>Vibrio</taxon>
    </lineage>
</organism>
<protein>
    <submittedName>
        <fullName evidence="1">Uncharacterized protein</fullName>
    </submittedName>
</protein>
<dbReference type="RefSeq" id="WP_039981879.1">
    <property type="nucleotide sequence ID" value="NZ_BAOJ01000081.1"/>
</dbReference>
<dbReference type="AlphaFoldDB" id="A0A511QIV2"/>
<gene>
    <name evidence="1" type="ORF">VSA01S_33330</name>
</gene>
<reference evidence="1 2" key="1">
    <citation type="submission" date="2019-07" db="EMBL/GenBank/DDBJ databases">
        <title>Whole genome shotgun sequence of Vibrio sagamiensis NBRC 104589.</title>
        <authorList>
            <person name="Hosoyama A."/>
            <person name="Uohara A."/>
            <person name="Ohji S."/>
            <person name="Ichikawa N."/>
        </authorList>
    </citation>
    <scope>NUCLEOTIDE SEQUENCE [LARGE SCALE GENOMIC DNA]</scope>
    <source>
        <strain evidence="1 2">NBRC 104589</strain>
    </source>
</reference>
<evidence type="ECO:0000313" key="1">
    <source>
        <dbReference type="EMBL" id="GEM77221.1"/>
    </source>
</evidence>
<dbReference type="OrthoDB" id="6892979at2"/>
<keyword evidence="2" id="KW-1185">Reference proteome</keyword>
<dbReference type="EMBL" id="BJXJ01000044">
    <property type="protein sequence ID" value="GEM77221.1"/>
    <property type="molecule type" value="Genomic_DNA"/>
</dbReference>
<evidence type="ECO:0000313" key="2">
    <source>
        <dbReference type="Proteomes" id="UP000321922"/>
    </source>
</evidence>
<proteinExistence type="predicted"/>
<dbReference type="Proteomes" id="UP000321922">
    <property type="component" value="Unassembled WGS sequence"/>
</dbReference>
<comment type="caution">
    <text evidence="1">The sequence shown here is derived from an EMBL/GenBank/DDBJ whole genome shotgun (WGS) entry which is preliminary data.</text>
</comment>
<sequence length="93" mass="10517">MSQHRFQSQNNQLHVLCGWDRPLQGFFLVIDRDGTFESTPIYSNLYEDTPHPKTFDGFAVVLARFGIDMPSGLLEALASDKALNTGNSINRWT</sequence>